<dbReference type="GO" id="GO:0048038">
    <property type="term" value="F:quinone binding"/>
    <property type="evidence" value="ECO:0007669"/>
    <property type="project" value="UniProtKB-UniRule"/>
</dbReference>
<dbReference type="KEGG" id="fgg:FSB75_11735"/>
<dbReference type="PANTHER" id="PTHR33269">
    <property type="entry name" value="NADH-UBIQUINONE OXIDOREDUCTASE CHAIN 6"/>
    <property type="match status" value="1"/>
</dbReference>
<keyword evidence="2" id="KW-1003">Cell membrane</keyword>
<comment type="subcellular location">
    <subcellularLocation>
        <location evidence="2">Cell membrane</location>
        <topology evidence="2">Multi-pass membrane protein</topology>
    </subcellularLocation>
</comment>
<evidence type="ECO:0000313" key="4">
    <source>
        <dbReference type="Proteomes" id="UP000321204"/>
    </source>
</evidence>
<feature type="transmembrane region" description="Helical" evidence="2">
    <location>
        <begin position="139"/>
        <end position="160"/>
    </location>
</feature>
<keyword evidence="2" id="KW-0520">NAD</keyword>
<feature type="transmembrane region" description="Helical" evidence="2">
    <location>
        <begin position="55"/>
        <end position="78"/>
    </location>
</feature>
<proteinExistence type="inferred from homology"/>
<dbReference type="Pfam" id="PF00499">
    <property type="entry name" value="Oxidored_q3"/>
    <property type="match status" value="1"/>
</dbReference>
<dbReference type="RefSeq" id="WP_146787463.1">
    <property type="nucleotide sequence ID" value="NZ_BAABIO010000001.1"/>
</dbReference>
<dbReference type="EC" id="7.1.1.-" evidence="2"/>
<dbReference type="OrthoDB" id="9790848at2"/>
<dbReference type="GO" id="GO:0005886">
    <property type="term" value="C:plasma membrane"/>
    <property type="evidence" value="ECO:0007669"/>
    <property type="project" value="UniProtKB-SubCell"/>
</dbReference>
<dbReference type="Proteomes" id="UP000321204">
    <property type="component" value="Chromosome"/>
</dbReference>
<protein>
    <recommendedName>
        <fullName evidence="2">NADH-quinone oxidoreductase subunit J</fullName>
        <ecNumber evidence="2">7.1.1.-</ecNumber>
    </recommendedName>
</protein>
<keyword evidence="2" id="KW-0472">Membrane</keyword>
<evidence type="ECO:0000313" key="3">
    <source>
        <dbReference type="EMBL" id="QEC56536.1"/>
    </source>
</evidence>
<organism evidence="3 4">
    <name type="scientific">Flavisolibacter ginsenosidimutans</name>
    <dbReference type="NCBI Taxonomy" id="661481"/>
    <lineage>
        <taxon>Bacteria</taxon>
        <taxon>Pseudomonadati</taxon>
        <taxon>Bacteroidota</taxon>
        <taxon>Chitinophagia</taxon>
        <taxon>Chitinophagales</taxon>
        <taxon>Chitinophagaceae</taxon>
        <taxon>Flavisolibacter</taxon>
    </lineage>
</organism>
<dbReference type="InterPro" id="IPR042106">
    <property type="entry name" value="Nuo/plastoQ_OxRdtase_6_NuoJ"/>
</dbReference>
<gene>
    <name evidence="3" type="ORF">FSB75_11735</name>
</gene>
<accession>A0A5B8UJF6</accession>
<dbReference type="Gene3D" id="1.20.120.1200">
    <property type="entry name" value="NADH-ubiquinone/plastoquinone oxidoreductase chain 6, subunit NuoJ"/>
    <property type="match status" value="1"/>
</dbReference>
<feature type="transmembrane region" description="Helical" evidence="2">
    <location>
        <begin position="90"/>
        <end position="110"/>
    </location>
</feature>
<keyword evidence="2" id="KW-0812">Transmembrane</keyword>
<comment type="similarity">
    <text evidence="1 2">Belongs to the complex I subunit 6 family.</text>
</comment>
<keyword evidence="2" id="KW-1133">Transmembrane helix</keyword>
<dbReference type="InterPro" id="IPR001457">
    <property type="entry name" value="NADH_UbQ/plastoQ_OxRdtase_su6"/>
</dbReference>
<evidence type="ECO:0000256" key="2">
    <source>
        <dbReference type="RuleBase" id="RU004429"/>
    </source>
</evidence>
<name>A0A5B8UJF6_9BACT</name>
<dbReference type="PANTHER" id="PTHR33269:SF17">
    <property type="entry name" value="NADH-UBIQUINONE OXIDOREDUCTASE CHAIN 6"/>
    <property type="match status" value="1"/>
</dbReference>
<feature type="transmembrane region" description="Helical" evidence="2">
    <location>
        <begin position="30"/>
        <end position="49"/>
    </location>
</feature>
<comment type="function">
    <text evidence="2">NDH-1 shuttles electrons from NADH, via FMN and iron-sulfur (Fe-S) centers, to quinones in the respiratory chain. Couples the redox reaction to proton translocation (for every two electrons transferred, four hydrogen ions are translocated across the cytoplasmic membrane), and thus conserves the redox energy in a proton gradient.</text>
</comment>
<evidence type="ECO:0000256" key="1">
    <source>
        <dbReference type="ARBA" id="ARBA00005698"/>
    </source>
</evidence>
<dbReference type="GO" id="GO:0008137">
    <property type="term" value="F:NADH dehydrogenase (ubiquinone) activity"/>
    <property type="evidence" value="ECO:0007669"/>
    <property type="project" value="UniProtKB-UniRule"/>
</dbReference>
<feature type="transmembrane region" description="Helical" evidence="2">
    <location>
        <begin position="6"/>
        <end position="23"/>
    </location>
</feature>
<keyword evidence="4" id="KW-1185">Reference proteome</keyword>
<sequence length="190" mass="20890">MGITQILFWALTALALFSALMVITSKNPVYSVLWLIVTFFTISGHYLLLNAQFLAIVNIIVYAGAIMVLFLFVIMLMNLSKDTEPQKSKWLKLAGAVAGGCLLLVLVAALRNTETRMTELGSGDIGLIQNLGRELFTHYVVPFEIASILFLSAMVGAVIIGKREEKSPVHEEIKKVEAIQNEMNVSESVS</sequence>
<dbReference type="AlphaFoldDB" id="A0A5B8UJF6"/>
<reference evidence="3 4" key="1">
    <citation type="journal article" date="2015" name="Int. J. Syst. Evol. Microbiol.">
        <title>Flavisolibacter ginsenosidimutans sp. nov., with ginsenoside-converting activity isolated from soil used for cultivating ginseng.</title>
        <authorList>
            <person name="Zhao Y."/>
            <person name="Liu Q."/>
            <person name="Kang M.S."/>
            <person name="Jin F."/>
            <person name="Yu H."/>
            <person name="Im W.T."/>
        </authorList>
    </citation>
    <scope>NUCLEOTIDE SEQUENCE [LARGE SCALE GENOMIC DNA]</scope>
    <source>
        <strain evidence="3 4">Gsoil 636</strain>
    </source>
</reference>
<comment type="catalytic activity">
    <reaction evidence="2">
        <text>a quinone + NADH + 5 H(+)(in) = a quinol + NAD(+) + 4 H(+)(out)</text>
        <dbReference type="Rhea" id="RHEA:57888"/>
        <dbReference type="ChEBI" id="CHEBI:15378"/>
        <dbReference type="ChEBI" id="CHEBI:24646"/>
        <dbReference type="ChEBI" id="CHEBI:57540"/>
        <dbReference type="ChEBI" id="CHEBI:57945"/>
        <dbReference type="ChEBI" id="CHEBI:132124"/>
    </reaction>
</comment>
<dbReference type="EMBL" id="CP042433">
    <property type="protein sequence ID" value="QEC56536.1"/>
    <property type="molecule type" value="Genomic_DNA"/>
</dbReference>
<keyword evidence="2" id="KW-0874">Quinone</keyword>